<name>A0A4S2D1L8_STEMA</name>
<dbReference type="PANTHER" id="PTHR32468:SF0">
    <property type="entry name" value="K(+)_H(+) ANTIPORTER 1"/>
    <property type="match status" value="1"/>
</dbReference>
<evidence type="ECO:0000256" key="5">
    <source>
        <dbReference type="ARBA" id="ARBA00022989"/>
    </source>
</evidence>
<dbReference type="InterPro" id="IPR006153">
    <property type="entry name" value="Cation/H_exchanger_TM"/>
</dbReference>
<keyword evidence="5 8" id="KW-1133">Transmembrane helix</keyword>
<feature type="transmembrane region" description="Helical" evidence="8">
    <location>
        <begin position="433"/>
        <end position="454"/>
    </location>
</feature>
<dbReference type="Proteomes" id="UP000306631">
    <property type="component" value="Unassembled WGS sequence"/>
</dbReference>
<feature type="transmembrane region" description="Helical" evidence="8">
    <location>
        <begin position="370"/>
        <end position="392"/>
    </location>
</feature>
<comment type="subcellular location">
    <subcellularLocation>
        <location evidence="1">Membrane</location>
        <topology evidence="1">Multi-pass membrane protein</topology>
    </subcellularLocation>
</comment>
<keyword evidence="6" id="KW-0406">Ion transport</keyword>
<sequence>MEADTTGGVRRRGLAWRYLGWVALPLLVGLGLARFAGPGVQAQVARTHAALDADWAAHLSTPLGLFLLQLLVLLLVAKGTGWLFRRLGQPGVIGEMAAGLMMGPLVLGALLPQVHGVLFPPASLGSLGLLSQLGVLMFLLVAGAELDLGGLRGRRRFAFVVSHAGIAVPFVLGVLLALWLYDAHAPGGVGFTGFALFVGVSLSITAFPVLLRILADRGMTGTPLGQTAIACAALGDATAWCLLALIVAAAQAQGWVPATINLVCVVAFVALMLGVLRPWFSRRTIAPGLEGRWLLIMLLMALGCALVTEILGIHALFGAFAAGVAVSGNATLRHTVATRVEPFAVTLLLPLFFAMTGLRMRADALQASDLLLCLVVIAVATLGKLIGTWSAARSAGMGNHEAWRLGALMNTRGLMELIVLNLGYELGFLGDRLFAVLVIMALVTTAMTGPLLSAMDRRWR</sequence>
<feature type="transmembrane region" description="Helical" evidence="8">
    <location>
        <begin position="340"/>
        <end position="358"/>
    </location>
</feature>
<dbReference type="Pfam" id="PF00999">
    <property type="entry name" value="Na_H_Exchanger"/>
    <property type="match status" value="1"/>
</dbReference>
<evidence type="ECO:0000256" key="4">
    <source>
        <dbReference type="ARBA" id="ARBA00022692"/>
    </source>
</evidence>
<evidence type="ECO:0000256" key="7">
    <source>
        <dbReference type="ARBA" id="ARBA00023136"/>
    </source>
</evidence>
<reference evidence="10 11" key="1">
    <citation type="submission" date="2019-04" db="EMBL/GenBank/DDBJ databases">
        <title>Microbes associate with the intestines of laboratory mice.</title>
        <authorList>
            <person name="Navarre W."/>
            <person name="Wong E."/>
            <person name="Huang K."/>
            <person name="Tropini C."/>
            <person name="Ng K."/>
            <person name="Yu B."/>
        </authorList>
    </citation>
    <scope>NUCLEOTIDE SEQUENCE [LARGE SCALE GENOMIC DNA]</scope>
    <source>
        <strain evidence="10 11">NM62_B4-13</strain>
    </source>
</reference>
<dbReference type="InterPro" id="IPR038770">
    <property type="entry name" value="Na+/solute_symporter_sf"/>
</dbReference>
<feature type="transmembrane region" description="Helical" evidence="8">
    <location>
        <begin position="97"/>
        <end position="118"/>
    </location>
</feature>
<dbReference type="GO" id="GO:0016020">
    <property type="term" value="C:membrane"/>
    <property type="evidence" value="ECO:0007669"/>
    <property type="project" value="UniProtKB-SubCell"/>
</dbReference>
<gene>
    <name evidence="10" type="ORF">E5352_07405</name>
</gene>
<dbReference type="GO" id="GO:1902600">
    <property type="term" value="P:proton transmembrane transport"/>
    <property type="evidence" value="ECO:0007669"/>
    <property type="project" value="InterPro"/>
</dbReference>
<dbReference type="InterPro" id="IPR050794">
    <property type="entry name" value="CPA2_transporter"/>
</dbReference>
<feature type="domain" description="Cation/H+ exchanger transmembrane" evidence="9">
    <location>
        <begin position="77"/>
        <end position="453"/>
    </location>
</feature>
<feature type="transmembrane region" description="Helical" evidence="8">
    <location>
        <begin position="18"/>
        <end position="35"/>
    </location>
</feature>
<dbReference type="RefSeq" id="WP_136004233.1">
    <property type="nucleotide sequence ID" value="NZ_SRYW01000005.1"/>
</dbReference>
<feature type="transmembrane region" description="Helical" evidence="8">
    <location>
        <begin position="193"/>
        <end position="215"/>
    </location>
</feature>
<feature type="transmembrane region" description="Helical" evidence="8">
    <location>
        <begin position="158"/>
        <end position="181"/>
    </location>
</feature>
<feature type="transmembrane region" description="Helical" evidence="8">
    <location>
        <begin position="55"/>
        <end position="76"/>
    </location>
</feature>
<dbReference type="OrthoDB" id="9793589at2"/>
<dbReference type="PANTHER" id="PTHR32468">
    <property type="entry name" value="CATION/H + ANTIPORTER"/>
    <property type="match status" value="1"/>
</dbReference>
<accession>A0A4S2D1L8</accession>
<feature type="transmembrane region" description="Helical" evidence="8">
    <location>
        <begin position="124"/>
        <end position="146"/>
    </location>
</feature>
<feature type="transmembrane region" description="Helical" evidence="8">
    <location>
        <begin position="227"/>
        <end position="252"/>
    </location>
</feature>
<organism evidence="10 11">
    <name type="scientific">Stenotrophomonas maltophilia</name>
    <name type="common">Pseudomonas maltophilia</name>
    <name type="synonym">Xanthomonas maltophilia</name>
    <dbReference type="NCBI Taxonomy" id="40324"/>
    <lineage>
        <taxon>Bacteria</taxon>
        <taxon>Pseudomonadati</taxon>
        <taxon>Pseudomonadota</taxon>
        <taxon>Gammaproteobacteria</taxon>
        <taxon>Lysobacterales</taxon>
        <taxon>Lysobacteraceae</taxon>
        <taxon>Stenotrophomonas</taxon>
        <taxon>Stenotrophomonas maltophilia group</taxon>
    </lineage>
</organism>
<evidence type="ECO:0000256" key="6">
    <source>
        <dbReference type="ARBA" id="ARBA00023065"/>
    </source>
</evidence>
<evidence type="ECO:0000313" key="11">
    <source>
        <dbReference type="Proteomes" id="UP000306631"/>
    </source>
</evidence>
<feature type="transmembrane region" description="Helical" evidence="8">
    <location>
        <begin position="292"/>
        <end position="320"/>
    </location>
</feature>
<keyword evidence="2" id="KW-0813">Transport</keyword>
<evidence type="ECO:0000256" key="2">
    <source>
        <dbReference type="ARBA" id="ARBA00022448"/>
    </source>
</evidence>
<dbReference type="AlphaFoldDB" id="A0A4S2D1L8"/>
<keyword evidence="3" id="KW-0050">Antiport</keyword>
<evidence type="ECO:0000259" key="9">
    <source>
        <dbReference type="Pfam" id="PF00999"/>
    </source>
</evidence>
<feature type="transmembrane region" description="Helical" evidence="8">
    <location>
        <begin position="258"/>
        <end position="280"/>
    </location>
</feature>
<proteinExistence type="predicted"/>
<comment type="caution">
    <text evidence="10">The sequence shown here is derived from an EMBL/GenBank/DDBJ whole genome shotgun (WGS) entry which is preliminary data.</text>
</comment>
<dbReference type="GO" id="GO:0015297">
    <property type="term" value="F:antiporter activity"/>
    <property type="evidence" value="ECO:0007669"/>
    <property type="project" value="UniProtKB-KW"/>
</dbReference>
<evidence type="ECO:0000256" key="3">
    <source>
        <dbReference type="ARBA" id="ARBA00022449"/>
    </source>
</evidence>
<dbReference type="EMBL" id="SRYW01000005">
    <property type="protein sequence ID" value="TGY34822.1"/>
    <property type="molecule type" value="Genomic_DNA"/>
</dbReference>
<evidence type="ECO:0000256" key="1">
    <source>
        <dbReference type="ARBA" id="ARBA00004141"/>
    </source>
</evidence>
<protein>
    <submittedName>
        <fullName evidence="10">Sodium:proton symporter</fullName>
    </submittedName>
</protein>
<dbReference type="Gene3D" id="1.20.1530.20">
    <property type="match status" value="1"/>
</dbReference>
<evidence type="ECO:0000313" key="10">
    <source>
        <dbReference type="EMBL" id="TGY34822.1"/>
    </source>
</evidence>
<evidence type="ECO:0000256" key="8">
    <source>
        <dbReference type="SAM" id="Phobius"/>
    </source>
</evidence>
<keyword evidence="4 8" id="KW-0812">Transmembrane</keyword>
<keyword evidence="7 8" id="KW-0472">Membrane</keyword>